<dbReference type="GO" id="GO:0005829">
    <property type="term" value="C:cytosol"/>
    <property type="evidence" value="ECO:0007669"/>
    <property type="project" value="TreeGrafter"/>
</dbReference>
<feature type="binding site" evidence="13">
    <location>
        <begin position="12"/>
        <end position="17"/>
    </location>
    <ligand>
        <name>NAD(+)</name>
        <dbReference type="ChEBI" id="CHEBI:57540"/>
    </ligand>
</feature>
<dbReference type="EMBL" id="CP032998">
    <property type="protein sequence ID" value="QCI26287.1"/>
    <property type="molecule type" value="Genomic_DNA"/>
</dbReference>
<organism evidence="16 17">
    <name type="scientific">Buchnera aphidicola</name>
    <name type="common">Stegophylla sp.</name>
    <dbReference type="NCBI Taxonomy" id="2315800"/>
    <lineage>
        <taxon>Bacteria</taxon>
        <taxon>Pseudomonadati</taxon>
        <taxon>Pseudomonadota</taxon>
        <taxon>Gammaproteobacteria</taxon>
        <taxon>Enterobacterales</taxon>
        <taxon>Erwiniaceae</taxon>
        <taxon>Buchnera</taxon>
    </lineage>
</organism>
<feature type="binding site" evidence="13">
    <location>
        <begin position="165"/>
        <end position="166"/>
    </location>
    <ligand>
        <name>(S)-2,3,4,5-tetrahydrodipicolinate</name>
        <dbReference type="ChEBI" id="CHEBI:16845"/>
    </ligand>
</feature>
<keyword evidence="2 13" id="KW-0963">Cytoplasm</keyword>
<dbReference type="NCBIfam" id="TIGR00036">
    <property type="entry name" value="dapB"/>
    <property type="match status" value="1"/>
</dbReference>
<feature type="domain" description="Dihydrodipicolinate reductase N-terminal" evidence="14">
    <location>
        <begin position="8"/>
        <end position="125"/>
    </location>
</feature>
<dbReference type="GO" id="GO:0016726">
    <property type="term" value="F:oxidoreductase activity, acting on CH or CH2 groups, NAD or NADP as acceptor"/>
    <property type="evidence" value="ECO:0007669"/>
    <property type="project" value="UniProtKB-UniRule"/>
</dbReference>
<sequence>MNKKNILITITGAYGRMGTSLIQEIKKHKNILLNFVIVKKKKNNIQLNQKKQIEIIENIENLKNKIHQFDVLIDFSTPKSTLQYLEICKTYKKNIIIGTTGFNQKEINIIKNYSKYIGIVFSYNFSVGINLIFKLLKTTSQILDSSYDIEILESHHRNKIDSPSGTALKIGEIIAKNKKWNLEECSIYRKKEITQTRKNNKIGFSIIRGGDTIGEHTIIYAGIGEKIQISHIANNRDAFSKGAIKAAIWIQKQNPGLYNMMDVLNI</sequence>
<keyword evidence="4 13" id="KW-0521">NADP</keyword>
<feature type="binding site" evidence="13">
    <location>
        <begin position="98"/>
        <end position="100"/>
    </location>
    <ligand>
        <name>NAD(+)</name>
        <dbReference type="ChEBI" id="CHEBI:57540"/>
    </ligand>
</feature>
<feature type="binding site" evidence="13">
    <location>
        <begin position="122"/>
        <end position="125"/>
    </location>
    <ligand>
        <name>NAD(+)</name>
        <dbReference type="ChEBI" id="CHEBI:57540"/>
    </ligand>
</feature>
<evidence type="ECO:0000256" key="10">
    <source>
        <dbReference type="ARBA" id="ARBA00038983"/>
    </source>
</evidence>
<dbReference type="Pfam" id="PF05173">
    <property type="entry name" value="DapB_C"/>
    <property type="match status" value="1"/>
</dbReference>
<feature type="binding site" evidence="13">
    <location>
        <position position="156"/>
    </location>
    <ligand>
        <name>(S)-2,3,4,5-tetrahydrodipicolinate</name>
        <dbReference type="ChEBI" id="CHEBI:16845"/>
    </ligand>
</feature>
<dbReference type="UniPathway" id="UPA00034">
    <property type="reaction ID" value="UER00018"/>
</dbReference>
<dbReference type="SUPFAM" id="SSF55347">
    <property type="entry name" value="Glyceraldehyde-3-phosphate dehydrogenase-like, C-terminal domain"/>
    <property type="match status" value="1"/>
</dbReference>
<dbReference type="GO" id="GO:0008839">
    <property type="term" value="F:4-hydroxy-tetrahydrodipicolinate reductase"/>
    <property type="evidence" value="ECO:0007669"/>
    <property type="project" value="UniProtKB-UniRule"/>
</dbReference>
<dbReference type="PANTHER" id="PTHR20836:SF0">
    <property type="entry name" value="4-HYDROXY-TETRAHYDRODIPICOLINATE REDUCTASE 1, CHLOROPLASTIC-RELATED"/>
    <property type="match status" value="1"/>
</dbReference>
<dbReference type="OrthoDB" id="9790352at2"/>
<dbReference type="InterPro" id="IPR022664">
    <property type="entry name" value="DapB_N_CS"/>
</dbReference>
<evidence type="ECO:0000256" key="9">
    <source>
        <dbReference type="ARBA" id="ARBA00037922"/>
    </source>
</evidence>
<evidence type="ECO:0000259" key="15">
    <source>
        <dbReference type="Pfam" id="PF05173"/>
    </source>
</evidence>
<dbReference type="GO" id="GO:0050661">
    <property type="term" value="F:NADP binding"/>
    <property type="evidence" value="ECO:0007669"/>
    <property type="project" value="UniProtKB-UniRule"/>
</dbReference>
<comment type="similarity">
    <text evidence="1 13">Belongs to the DapB family.</text>
</comment>
<evidence type="ECO:0000256" key="11">
    <source>
        <dbReference type="ARBA" id="ARBA00049080"/>
    </source>
</evidence>
<name>A0A4D6Y9C3_9GAMM</name>
<keyword evidence="7 13" id="KW-0520">NAD</keyword>
<feature type="active site" description="Proton donor/acceptor" evidence="13">
    <location>
        <position position="155"/>
    </location>
</feature>
<dbReference type="Gene3D" id="3.30.360.10">
    <property type="entry name" value="Dihydrodipicolinate Reductase, domain 2"/>
    <property type="match status" value="1"/>
</dbReference>
<dbReference type="PIRSF" id="PIRSF000161">
    <property type="entry name" value="DHPR"/>
    <property type="match status" value="1"/>
</dbReference>
<dbReference type="Pfam" id="PF01113">
    <property type="entry name" value="DapB_N"/>
    <property type="match status" value="1"/>
</dbReference>
<dbReference type="SUPFAM" id="SSF51735">
    <property type="entry name" value="NAD(P)-binding Rossmann-fold domains"/>
    <property type="match status" value="1"/>
</dbReference>
<evidence type="ECO:0000256" key="3">
    <source>
        <dbReference type="ARBA" id="ARBA00022605"/>
    </source>
</evidence>
<evidence type="ECO:0000256" key="13">
    <source>
        <dbReference type="HAMAP-Rule" id="MF_00102"/>
    </source>
</evidence>
<reference evidence="16 17" key="1">
    <citation type="submission" date="2018-10" db="EMBL/GenBank/DDBJ databases">
        <title>Comparative functional genomics of the obligate endosymbiont Buchnera aphidicola.</title>
        <authorList>
            <person name="Chong R.A."/>
        </authorList>
    </citation>
    <scope>NUCLEOTIDE SEQUENCE [LARGE SCALE GENOMIC DNA]</scope>
    <source>
        <strain evidence="16 17">Ssp</strain>
    </source>
</reference>
<comment type="caution">
    <text evidence="13">Was originally thought to be a dihydrodipicolinate reductase (DHDPR), catalyzing the conversion of dihydrodipicolinate to tetrahydrodipicolinate. However, it was shown in E.coli that the substrate of the enzymatic reaction is not dihydrodipicolinate (DHDP) but in fact (2S,4S)-4-hydroxy-2,3,4,5-tetrahydrodipicolinic acid (HTPA), the product released by the DapA-catalyzed reaction.</text>
</comment>
<dbReference type="PANTHER" id="PTHR20836">
    <property type="entry name" value="DIHYDRODIPICOLINATE REDUCTASE"/>
    <property type="match status" value="1"/>
</dbReference>
<feature type="domain" description="Dihydrodipicolinate reductase C-terminal" evidence="15">
    <location>
        <begin position="128"/>
        <end position="264"/>
    </location>
</feature>
<keyword evidence="17" id="KW-1185">Reference proteome</keyword>
<comment type="pathway">
    <text evidence="9 13">Amino-acid biosynthesis; L-lysine biosynthesis via DAP pathway; (S)-tetrahydrodipicolinate from L-aspartate: step 4/4.</text>
</comment>
<dbReference type="AlphaFoldDB" id="A0A4D6Y9C3"/>
<comment type="catalytic activity">
    <reaction evidence="12 13">
        <text>(S)-2,3,4,5-tetrahydrodipicolinate + NAD(+) + H2O = (2S,4S)-4-hydroxy-2,3,4,5-tetrahydrodipicolinate + NADH + H(+)</text>
        <dbReference type="Rhea" id="RHEA:35323"/>
        <dbReference type="ChEBI" id="CHEBI:15377"/>
        <dbReference type="ChEBI" id="CHEBI:15378"/>
        <dbReference type="ChEBI" id="CHEBI:16845"/>
        <dbReference type="ChEBI" id="CHEBI:57540"/>
        <dbReference type="ChEBI" id="CHEBI:57945"/>
        <dbReference type="ChEBI" id="CHEBI:67139"/>
        <dbReference type="EC" id="1.17.1.8"/>
    </reaction>
</comment>
<evidence type="ECO:0000313" key="17">
    <source>
        <dbReference type="Proteomes" id="UP000298636"/>
    </source>
</evidence>
<dbReference type="HAMAP" id="MF_00102">
    <property type="entry name" value="DapB"/>
    <property type="match status" value="1"/>
</dbReference>
<dbReference type="Proteomes" id="UP000298636">
    <property type="component" value="Chromosome"/>
</dbReference>
<evidence type="ECO:0000256" key="2">
    <source>
        <dbReference type="ARBA" id="ARBA00022490"/>
    </source>
</evidence>
<evidence type="ECO:0000256" key="12">
    <source>
        <dbReference type="ARBA" id="ARBA00049396"/>
    </source>
</evidence>
<proteinExistence type="inferred from homology"/>
<feature type="active site" description="Proton donor" evidence="13">
    <location>
        <position position="159"/>
    </location>
</feature>
<evidence type="ECO:0000256" key="7">
    <source>
        <dbReference type="ARBA" id="ARBA00023027"/>
    </source>
</evidence>
<dbReference type="InterPro" id="IPR023940">
    <property type="entry name" value="DHDPR_bac"/>
</dbReference>
<dbReference type="InterPro" id="IPR022663">
    <property type="entry name" value="DapB_C"/>
</dbReference>
<accession>A0A4D6Y9C3</accession>
<dbReference type="GO" id="GO:0019877">
    <property type="term" value="P:diaminopimelate biosynthetic process"/>
    <property type="evidence" value="ECO:0007669"/>
    <property type="project" value="UniProtKB-UniRule"/>
</dbReference>
<comment type="function">
    <text evidence="13">Catalyzes the conversion of 4-hydroxy-tetrahydrodipicolinate (HTPA) to tetrahydrodipicolinate.</text>
</comment>
<dbReference type="RefSeq" id="WP_158351634.1">
    <property type="nucleotide sequence ID" value="NZ_CP032998.1"/>
</dbReference>
<dbReference type="GO" id="GO:0009089">
    <property type="term" value="P:lysine biosynthetic process via diaminopimelate"/>
    <property type="evidence" value="ECO:0007669"/>
    <property type="project" value="UniProtKB-UniRule"/>
</dbReference>
<comment type="subcellular location">
    <subcellularLocation>
        <location evidence="13">Cytoplasm</location>
    </subcellularLocation>
</comment>
<evidence type="ECO:0000256" key="5">
    <source>
        <dbReference type="ARBA" id="ARBA00022915"/>
    </source>
</evidence>
<keyword evidence="8 13" id="KW-0457">Lysine biosynthesis</keyword>
<gene>
    <name evidence="13" type="primary">dapB</name>
    <name evidence="16" type="ORF">D9V79_00480</name>
</gene>
<dbReference type="Gene3D" id="3.40.50.720">
    <property type="entry name" value="NAD(P)-binding Rossmann-like Domain"/>
    <property type="match status" value="1"/>
</dbReference>
<protein>
    <recommendedName>
        <fullName evidence="10 13">4-hydroxy-tetrahydrodipicolinate reductase</fullName>
        <shortName evidence="13">HTPA reductase</shortName>
        <ecNumber evidence="10 13">1.17.1.8</ecNumber>
    </recommendedName>
</protein>
<evidence type="ECO:0000256" key="4">
    <source>
        <dbReference type="ARBA" id="ARBA00022857"/>
    </source>
</evidence>
<keyword evidence="6 13" id="KW-0560">Oxidoreductase</keyword>
<evidence type="ECO:0000256" key="6">
    <source>
        <dbReference type="ARBA" id="ARBA00023002"/>
    </source>
</evidence>
<evidence type="ECO:0000256" key="8">
    <source>
        <dbReference type="ARBA" id="ARBA00023154"/>
    </source>
</evidence>
<dbReference type="FunFam" id="3.30.360.10:FF:000004">
    <property type="entry name" value="4-hydroxy-tetrahydrodipicolinate reductase"/>
    <property type="match status" value="1"/>
</dbReference>
<feature type="binding site" evidence="13">
    <location>
        <position position="42"/>
    </location>
    <ligand>
        <name>NADP(+)</name>
        <dbReference type="ChEBI" id="CHEBI:58349"/>
    </ligand>
</feature>
<comment type="catalytic activity">
    <reaction evidence="11 13">
        <text>(S)-2,3,4,5-tetrahydrodipicolinate + NADP(+) + H2O = (2S,4S)-4-hydroxy-2,3,4,5-tetrahydrodipicolinate + NADPH + H(+)</text>
        <dbReference type="Rhea" id="RHEA:35331"/>
        <dbReference type="ChEBI" id="CHEBI:15377"/>
        <dbReference type="ChEBI" id="CHEBI:15378"/>
        <dbReference type="ChEBI" id="CHEBI:16845"/>
        <dbReference type="ChEBI" id="CHEBI:57783"/>
        <dbReference type="ChEBI" id="CHEBI:58349"/>
        <dbReference type="ChEBI" id="CHEBI:67139"/>
        <dbReference type="EC" id="1.17.1.8"/>
    </reaction>
</comment>
<evidence type="ECO:0000259" key="14">
    <source>
        <dbReference type="Pfam" id="PF01113"/>
    </source>
</evidence>
<dbReference type="CDD" id="cd02274">
    <property type="entry name" value="DHDPR_N"/>
    <property type="match status" value="1"/>
</dbReference>
<comment type="subunit">
    <text evidence="13">Homotetramer.</text>
</comment>
<dbReference type="GO" id="GO:0051287">
    <property type="term" value="F:NAD binding"/>
    <property type="evidence" value="ECO:0007669"/>
    <property type="project" value="UniProtKB-UniRule"/>
</dbReference>
<comment type="caution">
    <text evidence="13">Lacks conserved residue(s) required for the propagation of feature annotation.</text>
</comment>
<keyword evidence="3 13" id="KW-0028">Amino-acid biosynthesis</keyword>
<dbReference type="InterPro" id="IPR000846">
    <property type="entry name" value="DapB_N"/>
</dbReference>
<evidence type="ECO:0000313" key="16">
    <source>
        <dbReference type="EMBL" id="QCI26287.1"/>
    </source>
</evidence>
<dbReference type="PROSITE" id="PS01298">
    <property type="entry name" value="DAPB"/>
    <property type="match status" value="1"/>
</dbReference>
<dbReference type="InterPro" id="IPR036291">
    <property type="entry name" value="NAD(P)-bd_dom_sf"/>
</dbReference>
<dbReference type="EC" id="1.17.1.8" evidence="10 13"/>
<evidence type="ECO:0000256" key="1">
    <source>
        <dbReference type="ARBA" id="ARBA00006642"/>
    </source>
</evidence>
<keyword evidence="5 13" id="KW-0220">Diaminopimelate biosynthesis</keyword>